<dbReference type="PROSITE" id="PS00109">
    <property type="entry name" value="PROTEIN_KINASE_TYR"/>
    <property type="match status" value="1"/>
</dbReference>
<protein>
    <submittedName>
        <fullName evidence="2">Serine/threonine protein kinase</fullName>
    </submittedName>
</protein>
<dbReference type="InterPro" id="IPR011990">
    <property type="entry name" value="TPR-like_helical_dom_sf"/>
</dbReference>
<dbReference type="InterPro" id="IPR008266">
    <property type="entry name" value="Tyr_kinase_AS"/>
</dbReference>
<keyword evidence="2" id="KW-0808">Transferase</keyword>
<dbReference type="EMBL" id="WTPW01000236">
    <property type="protein sequence ID" value="KAF0532040.1"/>
    <property type="molecule type" value="Genomic_DNA"/>
</dbReference>
<accession>A0A8H4ATV8</accession>
<dbReference type="InterPro" id="IPR001245">
    <property type="entry name" value="Ser-Thr/Tyr_kinase_cat_dom"/>
</dbReference>
<dbReference type="SUPFAM" id="SSF81901">
    <property type="entry name" value="HCP-like"/>
    <property type="match status" value="1"/>
</dbReference>
<dbReference type="GO" id="GO:0007165">
    <property type="term" value="P:signal transduction"/>
    <property type="evidence" value="ECO:0007669"/>
    <property type="project" value="TreeGrafter"/>
</dbReference>
<dbReference type="GO" id="GO:0005524">
    <property type="term" value="F:ATP binding"/>
    <property type="evidence" value="ECO:0007669"/>
    <property type="project" value="InterPro"/>
</dbReference>
<dbReference type="InterPro" id="IPR000719">
    <property type="entry name" value="Prot_kinase_dom"/>
</dbReference>
<name>A0A8H4ATV8_GIGMA</name>
<dbReference type="AlphaFoldDB" id="A0A8H4ATV8"/>
<dbReference type="Proteomes" id="UP000439903">
    <property type="component" value="Unassembled WGS sequence"/>
</dbReference>
<organism evidence="2 3">
    <name type="scientific">Gigaspora margarita</name>
    <dbReference type="NCBI Taxonomy" id="4874"/>
    <lineage>
        <taxon>Eukaryota</taxon>
        <taxon>Fungi</taxon>
        <taxon>Fungi incertae sedis</taxon>
        <taxon>Mucoromycota</taxon>
        <taxon>Glomeromycotina</taxon>
        <taxon>Glomeromycetes</taxon>
        <taxon>Diversisporales</taxon>
        <taxon>Gigasporaceae</taxon>
        <taxon>Gigaspora</taxon>
    </lineage>
</organism>
<evidence type="ECO:0000259" key="1">
    <source>
        <dbReference type="PROSITE" id="PS50011"/>
    </source>
</evidence>
<dbReference type="GO" id="GO:0005737">
    <property type="term" value="C:cytoplasm"/>
    <property type="evidence" value="ECO:0007669"/>
    <property type="project" value="TreeGrafter"/>
</dbReference>
<dbReference type="InterPro" id="IPR011009">
    <property type="entry name" value="Kinase-like_dom_sf"/>
</dbReference>
<sequence length="307" mass="35975">MIFEWAEHGNLKEVYDKFDIPWTRKIRIARDVLLGLLFLRTVNIFHHDVRCENVFVLNDLSVKLGNFESAREVNGISTNLTKLAPYIIRWMASELIKKYTRSQGKHENKIFGMLLWELGYEKLPYEGWSIERISDHVLNAWRHQPELRVTIPTLRQRLDELSREFPILFDSPPLLRNKILDFEDYDGAWECFNQNAELNNPLAKFWLGYYLLYGHYHEQKDPIKARQLFKEADEHNHSEAQCRYAVSLLTAGNSENPSIDAMYYLGDIYVGGKLRVKKDEERGLNYLRVAASNQNERAIALLAKLGK</sequence>
<dbReference type="GO" id="GO:0004674">
    <property type="term" value="F:protein serine/threonine kinase activity"/>
    <property type="evidence" value="ECO:0007669"/>
    <property type="project" value="UniProtKB-KW"/>
</dbReference>
<evidence type="ECO:0000313" key="3">
    <source>
        <dbReference type="Proteomes" id="UP000439903"/>
    </source>
</evidence>
<keyword evidence="2" id="KW-0723">Serine/threonine-protein kinase</keyword>
<dbReference type="InterPro" id="IPR050167">
    <property type="entry name" value="Ser_Thr_protein_kinase"/>
</dbReference>
<dbReference type="Gene3D" id="1.25.40.10">
    <property type="entry name" value="Tetratricopeptide repeat domain"/>
    <property type="match status" value="1"/>
</dbReference>
<dbReference type="Pfam" id="PF08238">
    <property type="entry name" value="Sel1"/>
    <property type="match status" value="2"/>
</dbReference>
<dbReference type="PROSITE" id="PS50011">
    <property type="entry name" value="PROTEIN_KINASE_DOM"/>
    <property type="match status" value="1"/>
</dbReference>
<dbReference type="SUPFAM" id="SSF56112">
    <property type="entry name" value="Protein kinase-like (PK-like)"/>
    <property type="match status" value="1"/>
</dbReference>
<dbReference type="SMART" id="SM00671">
    <property type="entry name" value="SEL1"/>
    <property type="match status" value="2"/>
</dbReference>
<reference evidence="2 3" key="1">
    <citation type="journal article" date="2019" name="Environ. Microbiol.">
        <title>At the nexus of three kingdoms: the genome of the mycorrhizal fungus Gigaspora margarita provides insights into plant, endobacterial and fungal interactions.</title>
        <authorList>
            <person name="Venice F."/>
            <person name="Ghignone S."/>
            <person name="Salvioli di Fossalunga A."/>
            <person name="Amselem J."/>
            <person name="Novero M."/>
            <person name="Xianan X."/>
            <person name="Sedzielewska Toro K."/>
            <person name="Morin E."/>
            <person name="Lipzen A."/>
            <person name="Grigoriev I.V."/>
            <person name="Henrissat B."/>
            <person name="Martin F.M."/>
            <person name="Bonfante P."/>
        </authorList>
    </citation>
    <scope>NUCLEOTIDE SEQUENCE [LARGE SCALE GENOMIC DNA]</scope>
    <source>
        <strain evidence="2 3">BEG34</strain>
    </source>
</reference>
<proteinExistence type="predicted"/>
<keyword evidence="2" id="KW-0418">Kinase</keyword>
<dbReference type="Gene3D" id="1.10.510.10">
    <property type="entry name" value="Transferase(Phosphotransferase) domain 1"/>
    <property type="match status" value="1"/>
</dbReference>
<gene>
    <name evidence="2" type="ORF">F8M41_011480</name>
</gene>
<dbReference type="OrthoDB" id="2416873at2759"/>
<dbReference type="InterPro" id="IPR006597">
    <property type="entry name" value="Sel1-like"/>
</dbReference>
<dbReference type="Pfam" id="PF07714">
    <property type="entry name" value="PK_Tyr_Ser-Thr"/>
    <property type="match status" value="1"/>
</dbReference>
<keyword evidence="3" id="KW-1185">Reference proteome</keyword>
<comment type="caution">
    <text evidence="2">The sequence shown here is derived from an EMBL/GenBank/DDBJ whole genome shotgun (WGS) entry which is preliminary data.</text>
</comment>
<dbReference type="PANTHER" id="PTHR23257">
    <property type="entry name" value="SERINE-THREONINE PROTEIN KINASE"/>
    <property type="match status" value="1"/>
</dbReference>
<feature type="domain" description="Protein kinase" evidence="1">
    <location>
        <begin position="1"/>
        <end position="190"/>
    </location>
</feature>
<evidence type="ECO:0000313" key="2">
    <source>
        <dbReference type="EMBL" id="KAF0532040.1"/>
    </source>
</evidence>